<name>A0ABT8FZQ8_9MICO</name>
<keyword evidence="4 6" id="KW-0975">Bacterial flagellum</keyword>
<dbReference type="Pfam" id="PF00460">
    <property type="entry name" value="Flg_bb_rod"/>
    <property type="match status" value="1"/>
</dbReference>
<dbReference type="InterPro" id="IPR001444">
    <property type="entry name" value="Flag_bb_rod_N"/>
</dbReference>
<protein>
    <recommendedName>
        <fullName evidence="3 6">Flagellar basal body rod protein FlgB</fullName>
    </recommendedName>
</protein>
<dbReference type="PANTHER" id="PTHR30435">
    <property type="entry name" value="FLAGELLAR PROTEIN"/>
    <property type="match status" value="1"/>
</dbReference>
<accession>A0ABT8FZQ8</accession>
<comment type="similarity">
    <text evidence="2 6">Belongs to the flagella basal body rod proteins family.</text>
</comment>
<gene>
    <name evidence="8" type="ORF">QQX04_05170</name>
</gene>
<dbReference type="PANTHER" id="PTHR30435:SF12">
    <property type="entry name" value="FLAGELLAR BASAL BODY ROD PROTEIN FLGB"/>
    <property type="match status" value="1"/>
</dbReference>
<dbReference type="EMBL" id="JAUHPV010000002">
    <property type="protein sequence ID" value="MDN4472380.1"/>
    <property type="molecule type" value="Genomic_DNA"/>
</dbReference>
<evidence type="ECO:0000256" key="3">
    <source>
        <dbReference type="ARBA" id="ARBA00014376"/>
    </source>
</evidence>
<dbReference type="RefSeq" id="WP_301126878.1">
    <property type="nucleotide sequence ID" value="NZ_JAUHPV010000002.1"/>
</dbReference>
<evidence type="ECO:0000313" key="8">
    <source>
        <dbReference type="EMBL" id="MDN4472380.1"/>
    </source>
</evidence>
<comment type="subunit">
    <text evidence="6">The basal body constitutes a major portion of the flagellar organelle and consists of a number of rings mounted on a central rod.</text>
</comment>
<keyword evidence="9" id="KW-1185">Reference proteome</keyword>
<evidence type="ECO:0000259" key="7">
    <source>
        <dbReference type="Pfam" id="PF00460"/>
    </source>
</evidence>
<dbReference type="PIRSF" id="PIRSF002889">
    <property type="entry name" value="Rod_FlgB"/>
    <property type="match status" value="1"/>
</dbReference>
<dbReference type="InterPro" id="IPR006300">
    <property type="entry name" value="FlgB"/>
</dbReference>
<evidence type="ECO:0000313" key="9">
    <source>
        <dbReference type="Proteomes" id="UP001172738"/>
    </source>
</evidence>
<keyword evidence="8" id="KW-0969">Cilium</keyword>
<evidence type="ECO:0000256" key="5">
    <source>
        <dbReference type="ARBA" id="ARBA00024934"/>
    </source>
</evidence>
<feature type="domain" description="Flagellar basal body rod protein N-terminal" evidence="7">
    <location>
        <begin position="11"/>
        <end position="37"/>
    </location>
</feature>
<sequence>MFGSVSFDAMSSALDALSLRQRTIADNIANIQTPGYQARRVQFEDALSRAVSRGSGDVDATIGISVEPTREDGNNVNLDTETVSNIDTVLRYQLAERAIDGKFKALRTAIGNA</sequence>
<proteinExistence type="inferred from homology"/>
<comment type="caution">
    <text evidence="8">The sequence shown here is derived from an EMBL/GenBank/DDBJ whole genome shotgun (WGS) entry which is preliminary data.</text>
</comment>
<dbReference type="Proteomes" id="UP001172738">
    <property type="component" value="Unassembled WGS sequence"/>
</dbReference>
<comment type="subcellular location">
    <subcellularLocation>
        <location evidence="1 6">Bacterial flagellum basal body</location>
    </subcellularLocation>
</comment>
<keyword evidence="8" id="KW-0282">Flagellum</keyword>
<evidence type="ECO:0000256" key="4">
    <source>
        <dbReference type="ARBA" id="ARBA00023143"/>
    </source>
</evidence>
<keyword evidence="8" id="KW-0966">Cell projection</keyword>
<comment type="function">
    <text evidence="5 6">Structural component of flagellum, the bacterial motility apparatus. Part of the rod structure of flagellar basal body.</text>
</comment>
<evidence type="ECO:0000256" key="1">
    <source>
        <dbReference type="ARBA" id="ARBA00004117"/>
    </source>
</evidence>
<reference evidence="8" key="1">
    <citation type="submission" date="2023-06" db="EMBL/GenBank/DDBJ databases">
        <title>SYSU T00b26.</title>
        <authorList>
            <person name="Gao L."/>
            <person name="Fang B.-Z."/>
            <person name="Li W.-J."/>
        </authorList>
    </citation>
    <scope>NUCLEOTIDE SEQUENCE</scope>
    <source>
        <strain evidence="8">SYSU T00b26</strain>
    </source>
</reference>
<evidence type="ECO:0000256" key="2">
    <source>
        <dbReference type="ARBA" id="ARBA00009677"/>
    </source>
</evidence>
<organism evidence="8 9">
    <name type="scientific">Demequina zhanjiangensis</name>
    <dbReference type="NCBI Taxonomy" id="3051659"/>
    <lineage>
        <taxon>Bacteria</taxon>
        <taxon>Bacillati</taxon>
        <taxon>Actinomycetota</taxon>
        <taxon>Actinomycetes</taxon>
        <taxon>Micrococcales</taxon>
        <taxon>Demequinaceae</taxon>
        <taxon>Demequina</taxon>
    </lineage>
</organism>
<evidence type="ECO:0000256" key="6">
    <source>
        <dbReference type="PIRNR" id="PIRNR002889"/>
    </source>
</evidence>